<gene>
    <name evidence="1" type="ORF">GCM10009843_06930</name>
</gene>
<proteinExistence type="predicted"/>
<comment type="caution">
    <text evidence="1">The sequence shown here is derived from an EMBL/GenBank/DDBJ whole genome shotgun (WGS) entry which is preliminary data.</text>
</comment>
<name>A0ABN2XTX1_9ACTN</name>
<keyword evidence="2" id="KW-1185">Reference proteome</keyword>
<accession>A0ABN2XTX1</accession>
<dbReference type="EMBL" id="BAAAQQ010000002">
    <property type="protein sequence ID" value="GAA2116610.1"/>
    <property type="molecule type" value="Genomic_DNA"/>
</dbReference>
<organism evidence="1 2">
    <name type="scientific">Nocardioides bigeumensis</name>
    <dbReference type="NCBI Taxonomy" id="433657"/>
    <lineage>
        <taxon>Bacteria</taxon>
        <taxon>Bacillati</taxon>
        <taxon>Actinomycetota</taxon>
        <taxon>Actinomycetes</taxon>
        <taxon>Propionibacteriales</taxon>
        <taxon>Nocardioidaceae</taxon>
        <taxon>Nocardioides</taxon>
    </lineage>
</organism>
<dbReference type="RefSeq" id="WP_344302223.1">
    <property type="nucleotide sequence ID" value="NZ_BAAAQQ010000002.1"/>
</dbReference>
<dbReference type="Proteomes" id="UP001500575">
    <property type="component" value="Unassembled WGS sequence"/>
</dbReference>
<evidence type="ECO:0000313" key="2">
    <source>
        <dbReference type="Proteomes" id="UP001500575"/>
    </source>
</evidence>
<sequence>MPLVVTVDQRDSRRRPDLVPATLAALSAVPTLRPFQRTVGDEFQGVLDEPAALAATLELLLREDEWWIGVGIGRVELPLPDDARDGRGPAYLLAREAVTAAKASPWPVRVLGPADAVALESAVWLWASVLARRTTKGWEVADLADRGLSYDAVAHKLAITQSAVSQRARAAGLAETTRARALVTELAARCLEAV</sequence>
<protein>
    <recommendedName>
        <fullName evidence="3">Transposase</fullName>
    </recommendedName>
</protein>
<reference evidence="1 2" key="1">
    <citation type="journal article" date="2019" name="Int. J. Syst. Evol. Microbiol.">
        <title>The Global Catalogue of Microorganisms (GCM) 10K type strain sequencing project: providing services to taxonomists for standard genome sequencing and annotation.</title>
        <authorList>
            <consortium name="The Broad Institute Genomics Platform"/>
            <consortium name="The Broad Institute Genome Sequencing Center for Infectious Disease"/>
            <person name="Wu L."/>
            <person name="Ma J."/>
        </authorList>
    </citation>
    <scope>NUCLEOTIDE SEQUENCE [LARGE SCALE GENOMIC DNA]</scope>
    <source>
        <strain evidence="1 2">JCM 16021</strain>
    </source>
</reference>
<evidence type="ECO:0000313" key="1">
    <source>
        <dbReference type="EMBL" id="GAA2116610.1"/>
    </source>
</evidence>
<evidence type="ECO:0008006" key="3">
    <source>
        <dbReference type="Google" id="ProtNLM"/>
    </source>
</evidence>